<dbReference type="STRING" id="1867956.BJF95_03510"/>
<dbReference type="Proteomes" id="UP000186894">
    <property type="component" value="Unassembled WGS sequence"/>
</dbReference>
<dbReference type="CDD" id="cd03228">
    <property type="entry name" value="ABCC_MRP_Like"/>
    <property type="match status" value="1"/>
</dbReference>
<dbReference type="SMART" id="SM00382">
    <property type="entry name" value="AAA"/>
    <property type="match status" value="1"/>
</dbReference>
<dbReference type="NCBIfam" id="TIGR02857">
    <property type="entry name" value="CydD"/>
    <property type="match status" value="1"/>
</dbReference>
<evidence type="ECO:0000313" key="12">
    <source>
        <dbReference type="Proteomes" id="UP000186894"/>
    </source>
</evidence>
<feature type="transmembrane region" description="Helical" evidence="8">
    <location>
        <begin position="281"/>
        <end position="300"/>
    </location>
</feature>
<proteinExistence type="inferred from homology"/>
<dbReference type="PANTHER" id="PTHR24221:SF261">
    <property type="entry name" value="GLUTATHIONE_L-CYSTEINE TRANSPORT SYSTEM ATP-BINDING_PERMEASE PROTEIN CYDD"/>
    <property type="match status" value="1"/>
</dbReference>
<dbReference type="Pfam" id="PF00664">
    <property type="entry name" value="ABC_membrane"/>
    <property type="match status" value="1"/>
</dbReference>
<feature type="domain" description="ABC transmembrane type-1" evidence="10">
    <location>
        <begin position="23"/>
        <end position="312"/>
    </location>
</feature>
<dbReference type="GO" id="GO:0005886">
    <property type="term" value="C:plasma membrane"/>
    <property type="evidence" value="ECO:0007669"/>
    <property type="project" value="UniProtKB-SubCell"/>
</dbReference>
<dbReference type="Pfam" id="PF00005">
    <property type="entry name" value="ABC_tran"/>
    <property type="match status" value="1"/>
</dbReference>
<keyword evidence="3 8" id="KW-0812">Transmembrane</keyword>
<evidence type="ECO:0000256" key="5">
    <source>
        <dbReference type="ARBA" id="ARBA00022840"/>
    </source>
</evidence>
<comment type="subcellular location">
    <subcellularLocation>
        <location evidence="1">Cell membrane</location>
        <topology evidence="1">Multi-pass membrane protein</topology>
    </subcellularLocation>
</comment>
<dbReference type="Gene3D" id="1.20.1560.10">
    <property type="entry name" value="ABC transporter type 1, transmembrane domain"/>
    <property type="match status" value="1"/>
</dbReference>
<evidence type="ECO:0000259" key="9">
    <source>
        <dbReference type="PROSITE" id="PS50893"/>
    </source>
</evidence>
<dbReference type="Gene3D" id="3.40.50.300">
    <property type="entry name" value="P-loop containing nucleotide triphosphate hydrolases"/>
    <property type="match status" value="1"/>
</dbReference>
<dbReference type="InterPro" id="IPR036640">
    <property type="entry name" value="ABC1_TM_sf"/>
</dbReference>
<dbReference type="InterPro" id="IPR003593">
    <property type="entry name" value="AAA+_ATPase"/>
</dbReference>
<accession>A0A1Q8ZWH2</accession>
<dbReference type="GO" id="GO:0016887">
    <property type="term" value="F:ATP hydrolysis activity"/>
    <property type="evidence" value="ECO:0007669"/>
    <property type="project" value="InterPro"/>
</dbReference>
<feature type="transmembrane region" description="Helical" evidence="8">
    <location>
        <begin position="156"/>
        <end position="183"/>
    </location>
</feature>
<gene>
    <name evidence="11" type="ORF">BJF95_03510</name>
</gene>
<keyword evidence="4" id="KW-0547">Nucleotide-binding</keyword>
<keyword evidence="7 8" id="KW-0472">Membrane</keyword>
<dbReference type="AlphaFoldDB" id="A0A1Q8ZWH2"/>
<keyword evidence="12" id="KW-1185">Reference proteome</keyword>
<evidence type="ECO:0000256" key="8">
    <source>
        <dbReference type="SAM" id="Phobius"/>
    </source>
</evidence>
<feature type="domain" description="ABC transporter" evidence="9">
    <location>
        <begin position="347"/>
        <end position="563"/>
    </location>
</feature>
<evidence type="ECO:0000256" key="6">
    <source>
        <dbReference type="ARBA" id="ARBA00022989"/>
    </source>
</evidence>
<dbReference type="SUPFAM" id="SSF52540">
    <property type="entry name" value="P-loop containing nucleoside triphosphate hydrolases"/>
    <property type="match status" value="1"/>
</dbReference>
<keyword evidence="6 8" id="KW-1133">Transmembrane helix</keyword>
<dbReference type="PROSITE" id="PS50929">
    <property type="entry name" value="ABC_TM1F"/>
    <property type="match status" value="1"/>
</dbReference>
<dbReference type="InterPro" id="IPR011527">
    <property type="entry name" value="ABC1_TM_dom"/>
</dbReference>
<evidence type="ECO:0000256" key="1">
    <source>
        <dbReference type="ARBA" id="ARBA00004651"/>
    </source>
</evidence>
<dbReference type="InterPro" id="IPR039421">
    <property type="entry name" value="Type_1_exporter"/>
</dbReference>
<dbReference type="PROSITE" id="PS00211">
    <property type="entry name" value="ABC_TRANSPORTER_1"/>
    <property type="match status" value="1"/>
</dbReference>
<evidence type="ECO:0000256" key="7">
    <source>
        <dbReference type="ARBA" id="ARBA00023136"/>
    </source>
</evidence>
<evidence type="ECO:0000256" key="2">
    <source>
        <dbReference type="ARBA" id="ARBA00005417"/>
    </source>
</evidence>
<dbReference type="SUPFAM" id="SSF90123">
    <property type="entry name" value="ABC transporter transmembrane region"/>
    <property type="match status" value="1"/>
</dbReference>
<feature type="transmembrane region" description="Helical" evidence="8">
    <location>
        <begin position="53"/>
        <end position="71"/>
    </location>
</feature>
<dbReference type="GO" id="GO:0034040">
    <property type="term" value="F:ATPase-coupled lipid transmembrane transporter activity"/>
    <property type="evidence" value="ECO:0007669"/>
    <property type="project" value="TreeGrafter"/>
</dbReference>
<evidence type="ECO:0000256" key="3">
    <source>
        <dbReference type="ARBA" id="ARBA00022692"/>
    </source>
</evidence>
<comment type="caution">
    <text evidence="11">The sequence shown here is derived from an EMBL/GenBank/DDBJ whole genome shotgun (WGS) entry which is preliminary data.</text>
</comment>
<comment type="similarity">
    <text evidence="2">Belongs to the ABC transporter superfamily.</text>
</comment>
<dbReference type="PROSITE" id="PS50893">
    <property type="entry name" value="ABC_TRANSPORTER_2"/>
    <property type="match status" value="1"/>
</dbReference>
<dbReference type="GO" id="GO:0005524">
    <property type="term" value="F:ATP binding"/>
    <property type="evidence" value="ECO:0007669"/>
    <property type="project" value="UniProtKB-KW"/>
</dbReference>
<dbReference type="InterPro" id="IPR027417">
    <property type="entry name" value="P-loop_NTPase"/>
</dbReference>
<organism evidence="11 12">
    <name type="scientific">Rhizobium oryziradicis</name>
    <dbReference type="NCBI Taxonomy" id="1867956"/>
    <lineage>
        <taxon>Bacteria</taxon>
        <taxon>Pseudomonadati</taxon>
        <taxon>Pseudomonadota</taxon>
        <taxon>Alphaproteobacteria</taxon>
        <taxon>Hyphomicrobiales</taxon>
        <taxon>Rhizobiaceae</taxon>
        <taxon>Rhizobium/Agrobacterium group</taxon>
        <taxon>Rhizobium</taxon>
    </lineage>
</organism>
<dbReference type="InterPro" id="IPR017871">
    <property type="entry name" value="ABC_transporter-like_CS"/>
</dbReference>
<feature type="transmembrane region" description="Helical" evidence="8">
    <location>
        <begin position="23"/>
        <end position="47"/>
    </location>
</feature>
<name>A0A1Q8ZWH2_9HYPH</name>
<dbReference type="CDD" id="cd18584">
    <property type="entry name" value="ABC_6TM_AarD_CydD"/>
    <property type="match status" value="1"/>
</dbReference>
<evidence type="ECO:0000256" key="4">
    <source>
        <dbReference type="ARBA" id="ARBA00022741"/>
    </source>
</evidence>
<dbReference type="PANTHER" id="PTHR24221">
    <property type="entry name" value="ATP-BINDING CASSETTE SUB-FAMILY B"/>
    <property type="match status" value="1"/>
</dbReference>
<keyword evidence="5" id="KW-0067">ATP-binding</keyword>
<protein>
    <submittedName>
        <fullName evidence="11">Thiol reductant ABC exporter subunit CydD</fullName>
    </submittedName>
</protein>
<reference evidence="11 12" key="1">
    <citation type="submission" date="2016-09" db="EMBL/GenBank/DDBJ databases">
        <title>Rhizobium oryziradicis sp. nov., isolated from the root of rice.</title>
        <authorList>
            <person name="Zhao J."/>
            <person name="Zhang X."/>
        </authorList>
    </citation>
    <scope>NUCLEOTIDE SEQUENCE [LARGE SCALE GENOMIC DNA]</scope>
    <source>
        <strain evidence="11 12">N19</strain>
    </source>
</reference>
<dbReference type="InterPro" id="IPR014216">
    <property type="entry name" value="ABC_transptr_CydD"/>
</dbReference>
<dbReference type="InterPro" id="IPR003439">
    <property type="entry name" value="ABC_transporter-like_ATP-bd"/>
</dbReference>
<evidence type="ECO:0000313" key="11">
    <source>
        <dbReference type="EMBL" id="OLP46279.1"/>
    </source>
</evidence>
<feature type="transmembrane region" description="Helical" evidence="8">
    <location>
        <begin position="241"/>
        <end position="269"/>
    </location>
</feature>
<sequence>MLDPGSERLKSIEKRVAKQLRHAGLLAFCASVLAVAQSMIVGVSLGALASQSASFLATGLAALIYLGLGFLRHGLDSLGGRVAFVAAQKVIAEERKILLERESRISPWSGYGFSSALGAQLIANKLDMLLPYLSRYHIASFKTRTVPFVILAIAAWYSWVAVLIFIIAGPLIPVFMALIGYAARDASLKHLKETGSLNALLLERLNALVDIKLLDGREVMVNQFFDTADALRQRTMAVLRIAFLSSTVLELFSAIGIAMVAVYVGFTLLGELNFGTYGTPLSIGGGIFLLLLAPDFFAPLRDLASAWHDRASALGVAEELAELEAKPKSFMLGSGDAALALSNAISIKTHGLCHQRPDGGVIAYANCHIRAGETVAITGPSGVGKSTLLALLAGLVQPSAGVISVAGVALDDETADAWRTRLAWVSQNPHFHNASLRANVTEGQAFDQKRWAAAMAAVGLDGLVVTLPRGELTRLGETGSGLSGGEARRVMLARALYTDADVVLADEPTADLDSENAKRVTESLLALARRGKTLIVATHDARLVAQLGREIKLCAVQPLEQVA</sequence>
<dbReference type="GO" id="GO:0140359">
    <property type="term" value="F:ABC-type transporter activity"/>
    <property type="evidence" value="ECO:0007669"/>
    <property type="project" value="InterPro"/>
</dbReference>
<dbReference type="EMBL" id="MKIM01000022">
    <property type="protein sequence ID" value="OLP46279.1"/>
    <property type="molecule type" value="Genomic_DNA"/>
</dbReference>
<dbReference type="GO" id="GO:0042883">
    <property type="term" value="P:cysteine transport"/>
    <property type="evidence" value="ECO:0007669"/>
    <property type="project" value="InterPro"/>
</dbReference>
<evidence type="ECO:0000259" key="10">
    <source>
        <dbReference type="PROSITE" id="PS50929"/>
    </source>
</evidence>